<dbReference type="FunFam" id="1.25.40.10:FF:000344">
    <property type="entry name" value="Pentatricopeptide repeat-containing protein"/>
    <property type="match status" value="1"/>
</dbReference>
<dbReference type="PANTHER" id="PTHR47928:SF44">
    <property type="entry name" value="PENTATRICOPEPTIDE REPEAT-CONTAINING PROTEIN OGR1, MITOCHONDRIAL"/>
    <property type="match status" value="1"/>
</dbReference>
<accession>A0A822Z8B8</accession>
<evidence type="ECO:0000256" key="1">
    <source>
        <dbReference type="ARBA" id="ARBA00022737"/>
    </source>
</evidence>
<evidence type="ECO:0000256" key="2">
    <source>
        <dbReference type="PROSITE-ProRule" id="PRU00708"/>
    </source>
</evidence>
<sequence>MNLFCSISAGRLLRLSKSNSTVVKSPVHTLTSYDTLFTPNPNVSLWNSVIRSCMEDKNSRWALVLFRKLLRYGVKPNGHTFSLLIKSCAFSSSVSDSLAAIQEANQIQTYLIKTGFDRFVHVGTALLDLYAKNGCVFTAHQLFEDMPDRDLVSWNALICGYSRNGYDAEALEVFIELLRQGLSPCRTTLVCVIPSCAQPELLYQGKSVHGVGVKAALDLDSRVKNALTSMYAKCADLGAAKILFEGMSEKCVISWNTMIAAYGQTGYFDEAFLVFKIMHEESIGANSVTIVSLLSANGHLDSIHSFAIKTGLDTDASVITSLICTYANCGKTESARLLYGSMPYKNIVSLTAIISSYAEKGDLGSAMDCFSEMQRLEMKADSISIVSILNGFTNPSYVRVGVAFHGYGIKSGLCSYTMVTNELICMYGKFDDIDAAFSLFLEMHGRPLISWNSIISCCVQAGRSTDAMELFFQMKMFGYSPDLITMATVLSGCSQQGSLQFGRRIHTYILRNNLEVEEFIGTALIDMYAKCGSIESAERVFKSIEKPCLATWNAMISGYGLYGLENQSLACYSKMLGQGLEPDEITFLGVLSTCSHAGLVHEGQRYFRIMTEEFGVSPGMQHYACMVDLLGRAGLLGEAIDFIKKMKIRPDSVVWGALLGASCIYQEVELGECLAKWIILSDCHHGGLYVLMSNLYAAAGRWDDVARVREMMRSTAEEDGCSGTSLIEVTSF</sequence>
<keyword evidence="1" id="KW-0677">Repeat</keyword>
<dbReference type="NCBIfam" id="TIGR00756">
    <property type="entry name" value="PPR"/>
    <property type="match status" value="6"/>
</dbReference>
<organism evidence="3 4">
    <name type="scientific">Nelumbo nucifera</name>
    <name type="common">Sacred lotus</name>
    <dbReference type="NCBI Taxonomy" id="4432"/>
    <lineage>
        <taxon>Eukaryota</taxon>
        <taxon>Viridiplantae</taxon>
        <taxon>Streptophyta</taxon>
        <taxon>Embryophyta</taxon>
        <taxon>Tracheophyta</taxon>
        <taxon>Spermatophyta</taxon>
        <taxon>Magnoliopsida</taxon>
        <taxon>Proteales</taxon>
        <taxon>Nelumbonaceae</taxon>
        <taxon>Nelumbo</taxon>
    </lineage>
</organism>
<dbReference type="FunFam" id="1.25.40.10:FF:000364">
    <property type="entry name" value="Pentatricopeptide repeat (PPR-like) superfamily protein"/>
    <property type="match status" value="1"/>
</dbReference>
<dbReference type="PROSITE" id="PS51375">
    <property type="entry name" value="PPR"/>
    <property type="match status" value="6"/>
</dbReference>
<proteinExistence type="predicted"/>
<evidence type="ECO:0000313" key="3">
    <source>
        <dbReference type="EMBL" id="DAD41302.1"/>
    </source>
</evidence>
<protein>
    <recommendedName>
        <fullName evidence="5">Pentatricopeptide repeat-containing protein At2g04860</fullName>
    </recommendedName>
</protein>
<evidence type="ECO:0000313" key="4">
    <source>
        <dbReference type="Proteomes" id="UP000607653"/>
    </source>
</evidence>
<dbReference type="FunFam" id="1.25.40.10:FF:000288">
    <property type="entry name" value="Pentatricopeptide repeat-containing protein At4g02750"/>
    <property type="match status" value="1"/>
</dbReference>
<feature type="repeat" description="PPR" evidence="2">
    <location>
        <begin position="251"/>
        <end position="285"/>
    </location>
</feature>
<reference evidence="3 4" key="1">
    <citation type="journal article" date="2020" name="Mol. Biol. Evol.">
        <title>Distinct Expression and Methylation Patterns for Genes with Different Fates following a Single Whole-Genome Duplication in Flowering Plants.</title>
        <authorList>
            <person name="Shi T."/>
            <person name="Rahmani R.S."/>
            <person name="Gugger P.F."/>
            <person name="Wang M."/>
            <person name="Li H."/>
            <person name="Zhang Y."/>
            <person name="Li Z."/>
            <person name="Wang Q."/>
            <person name="Van de Peer Y."/>
            <person name="Marchal K."/>
            <person name="Chen J."/>
        </authorList>
    </citation>
    <scope>NUCLEOTIDE SEQUENCE [LARGE SCALE GENOMIC DNA]</scope>
    <source>
        <tissue evidence="3">Leaf</tissue>
    </source>
</reference>
<dbReference type="FunFam" id="1.25.40.10:FF:001319">
    <property type="entry name" value="Pentatricopeptide repeat-containing protein"/>
    <property type="match status" value="1"/>
</dbReference>
<keyword evidence="4" id="KW-1185">Reference proteome</keyword>
<dbReference type="Pfam" id="PF01535">
    <property type="entry name" value="PPR"/>
    <property type="match status" value="6"/>
</dbReference>
<dbReference type="PANTHER" id="PTHR47928">
    <property type="entry name" value="REPEAT-CONTAINING PROTEIN, PUTATIVE-RELATED"/>
    <property type="match status" value="1"/>
</dbReference>
<name>A0A822Z8B8_NELNU</name>
<dbReference type="InterPro" id="IPR046848">
    <property type="entry name" value="E_motif"/>
</dbReference>
<dbReference type="EMBL" id="DUZY01000005">
    <property type="protein sequence ID" value="DAD41302.1"/>
    <property type="molecule type" value="Genomic_DNA"/>
</dbReference>
<dbReference type="FunFam" id="1.25.40.10:FF:000227">
    <property type="entry name" value="Pentatricopeptide repeat-containing protein At3g13880"/>
    <property type="match status" value="1"/>
</dbReference>
<evidence type="ECO:0008006" key="5">
    <source>
        <dbReference type="Google" id="ProtNLM"/>
    </source>
</evidence>
<feature type="repeat" description="PPR" evidence="2">
    <location>
        <begin position="346"/>
        <end position="380"/>
    </location>
</feature>
<dbReference type="Pfam" id="PF13041">
    <property type="entry name" value="PPR_2"/>
    <property type="match status" value="4"/>
</dbReference>
<dbReference type="Pfam" id="PF20431">
    <property type="entry name" value="E_motif"/>
    <property type="match status" value="1"/>
</dbReference>
<dbReference type="InterPro" id="IPR011990">
    <property type="entry name" value="TPR-like_helical_dom_sf"/>
</dbReference>
<feature type="repeat" description="PPR" evidence="2">
    <location>
        <begin position="447"/>
        <end position="481"/>
    </location>
</feature>
<comment type="caution">
    <text evidence="3">The sequence shown here is derived from an EMBL/GenBank/DDBJ whole genome shotgun (WGS) entry which is preliminary data.</text>
</comment>
<dbReference type="Proteomes" id="UP000607653">
    <property type="component" value="Unassembled WGS sequence"/>
</dbReference>
<dbReference type="Gene3D" id="1.25.40.10">
    <property type="entry name" value="Tetratricopeptide repeat domain"/>
    <property type="match status" value="5"/>
</dbReference>
<dbReference type="AlphaFoldDB" id="A0A822Z8B8"/>
<dbReference type="InterPro" id="IPR050421">
    <property type="entry name" value="PPR"/>
</dbReference>
<feature type="repeat" description="PPR" evidence="2">
    <location>
        <begin position="42"/>
        <end position="76"/>
    </location>
</feature>
<dbReference type="InterPro" id="IPR002885">
    <property type="entry name" value="PPR_rpt"/>
</dbReference>
<feature type="repeat" description="PPR" evidence="2">
    <location>
        <begin position="548"/>
        <end position="582"/>
    </location>
</feature>
<gene>
    <name evidence="3" type="ORF">HUJ06_015625</name>
</gene>
<feature type="repeat" description="PPR" evidence="2">
    <location>
        <begin position="150"/>
        <end position="184"/>
    </location>
</feature>